<feature type="region of interest" description="Disordered" evidence="3">
    <location>
        <begin position="427"/>
        <end position="453"/>
    </location>
</feature>
<keyword evidence="5" id="KW-1185">Reference proteome</keyword>
<dbReference type="PROSITE" id="PS00330">
    <property type="entry name" value="HEMOLYSIN_CALCIUM"/>
    <property type="match status" value="2"/>
</dbReference>
<comment type="subcellular location">
    <subcellularLocation>
        <location evidence="1">Secreted</location>
    </subcellularLocation>
</comment>
<organism evidence="4 5">
    <name type="scientific">Nocardioides gansuensis</name>
    <dbReference type="NCBI Taxonomy" id="2138300"/>
    <lineage>
        <taxon>Bacteria</taxon>
        <taxon>Bacillati</taxon>
        <taxon>Actinomycetota</taxon>
        <taxon>Actinomycetes</taxon>
        <taxon>Propionibacteriales</taxon>
        <taxon>Nocardioidaceae</taxon>
        <taxon>Nocardioides</taxon>
    </lineage>
</organism>
<dbReference type="AlphaFoldDB" id="A0A2T8FAD5"/>
<accession>A0A2T8FAD5</accession>
<protein>
    <recommendedName>
        <fullName evidence="6">Calcium-binding protein</fullName>
    </recommendedName>
</protein>
<dbReference type="Proteomes" id="UP000246018">
    <property type="component" value="Unassembled WGS sequence"/>
</dbReference>
<keyword evidence="2" id="KW-0964">Secreted</keyword>
<proteinExistence type="predicted"/>
<evidence type="ECO:0008006" key="6">
    <source>
        <dbReference type="Google" id="ProtNLM"/>
    </source>
</evidence>
<dbReference type="InterPro" id="IPR050557">
    <property type="entry name" value="RTX_toxin/Mannuronan_C5-epim"/>
</dbReference>
<name>A0A2T8FAD5_9ACTN</name>
<dbReference type="GO" id="GO:0005576">
    <property type="term" value="C:extracellular region"/>
    <property type="evidence" value="ECO:0007669"/>
    <property type="project" value="UniProtKB-SubCell"/>
</dbReference>
<dbReference type="PRINTS" id="PR00313">
    <property type="entry name" value="CABNDNGRPT"/>
</dbReference>
<dbReference type="InterPro" id="IPR001343">
    <property type="entry name" value="Hemolysn_Ca-bd"/>
</dbReference>
<dbReference type="InterPro" id="IPR018511">
    <property type="entry name" value="Hemolysin-typ_Ca-bd_CS"/>
</dbReference>
<evidence type="ECO:0000256" key="1">
    <source>
        <dbReference type="ARBA" id="ARBA00004613"/>
    </source>
</evidence>
<feature type="region of interest" description="Disordered" evidence="3">
    <location>
        <begin position="235"/>
        <end position="275"/>
    </location>
</feature>
<reference evidence="4 5" key="1">
    <citation type="submission" date="2018-04" db="EMBL/GenBank/DDBJ databases">
        <title>Genome of Nocardioides gansuensis WSJ-1.</title>
        <authorList>
            <person name="Wu S."/>
            <person name="Wang G."/>
        </authorList>
    </citation>
    <scope>NUCLEOTIDE SEQUENCE [LARGE SCALE GENOMIC DNA]</scope>
    <source>
        <strain evidence="4 5">WSJ-1</strain>
    </source>
</reference>
<dbReference type="InterPro" id="IPR011049">
    <property type="entry name" value="Serralysin-like_metalloprot_C"/>
</dbReference>
<comment type="caution">
    <text evidence="4">The sequence shown here is derived from an EMBL/GenBank/DDBJ whole genome shotgun (WGS) entry which is preliminary data.</text>
</comment>
<evidence type="ECO:0000313" key="5">
    <source>
        <dbReference type="Proteomes" id="UP000246018"/>
    </source>
</evidence>
<feature type="region of interest" description="Disordered" evidence="3">
    <location>
        <begin position="1"/>
        <end position="26"/>
    </location>
</feature>
<dbReference type="SUPFAM" id="SSF51120">
    <property type="entry name" value="beta-Roll"/>
    <property type="match status" value="3"/>
</dbReference>
<evidence type="ECO:0000256" key="3">
    <source>
        <dbReference type="SAM" id="MobiDB-lite"/>
    </source>
</evidence>
<dbReference type="PANTHER" id="PTHR38340:SF1">
    <property type="entry name" value="S-LAYER PROTEIN"/>
    <property type="match status" value="1"/>
</dbReference>
<sequence>MSRRCARSSDWTRTRGQSPPDHGRSGVRLRVSSLEDRRFAVTARVPSFASALVVIATLGLVPGPAGAVERDGRPVAVLCKGEPATIVGTTGNDRLRGTAGKDVIVGLSGNDRIRALDGADLLCGGEGKDRLFGGDGDDRLHGERDAVVGDRGGRVLVGDRLDGGLGNDHLDPGHDSRLGGSGGYQEVRFTSESVGVRVDLAAEPVTARGQGEDVLVVLPGTRVVGSNVDDEFLGTEGRDDVTGMAGNDTARLGGGADSWSDGSLRGESTVDDDVVDLGAGRDDAESFAGEDEIIGGFGGDTIWSGSLRPAAIDAGGGKDRLVATLTQAQGGSVDGGAGRDAVHFQRPDEQDSTPLREEVEVPLVVIAVPAGTVETRWESGDVTQDVRAVEEFGVSDHVLLDFHGSDAAETLTGPSYNPLRAWLGGGDDVVQGGRRPDQVDGGDGQDEARAGPGRDTCVAVEIEHSC</sequence>
<dbReference type="Pfam" id="PF00353">
    <property type="entry name" value="HemolysinCabind"/>
    <property type="match status" value="4"/>
</dbReference>
<dbReference type="GO" id="GO:0005509">
    <property type="term" value="F:calcium ion binding"/>
    <property type="evidence" value="ECO:0007669"/>
    <property type="project" value="InterPro"/>
</dbReference>
<gene>
    <name evidence="4" type="ORF">DDE18_09770</name>
</gene>
<dbReference type="PANTHER" id="PTHR38340">
    <property type="entry name" value="S-LAYER PROTEIN"/>
    <property type="match status" value="1"/>
</dbReference>
<evidence type="ECO:0000313" key="4">
    <source>
        <dbReference type="EMBL" id="PVG82653.1"/>
    </source>
</evidence>
<dbReference type="EMBL" id="QDGZ01000004">
    <property type="protein sequence ID" value="PVG82653.1"/>
    <property type="molecule type" value="Genomic_DNA"/>
</dbReference>
<dbReference type="Gene3D" id="2.150.10.10">
    <property type="entry name" value="Serralysin-like metalloprotease, C-terminal"/>
    <property type="match status" value="2"/>
</dbReference>
<evidence type="ECO:0000256" key="2">
    <source>
        <dbReference type="ARBA" id="ARBA00022525"/>
    </source>
</evidence>